<name>A0A6G2DPD5_STREE</name>
<feature type="domain" description="Transposase IS204/IS1001/IS1096/IS1165 DDE" evidence="1">
    <location>
        <begin position="2"/>
        <end position="101"/>
    </location>
</feature>
<dbReference type="Pfam" id="PF01610">
    <property type="entry name" value="DDE_Tnp_ISL3"/>
    <property type="match status" value="1"/>
</dbReference>
<feature type="non-terminal residue" evidence="2">
    <location>
        <position position="1"/>
    </location>
</feature>
<comment type="caution">
    <text evidence="2">The sequence shown here is derived from an EMBL/GenBank/DDBJ whole genome shotgun (WGS) entry which is preliminary data.</text>
</comment>
<reference evidence="2 3" key="1">
    <citation type="submission" date="2019-11" db="EMBL/GenBank/DDBJ databases">
        <title>Growth characteristics of pneumococcus vary with the chemical composition of the capsule and with environmental conditions.</title>
        <authorList>
            <person name="Tothpal A."/>
            <person name="Desobry K."/>
            <person name="Joshi S."/>
            <person name="Wyllie A.L."/>
            <person name="Weinberger D.M."/>
        </authorList>
    </citation>
    <scope>NUCLEOTIDE SEQUENCE [LARGE SCALE GENOMIC DNA]</scope>
    <source>
        <strain evidence="3">pnumococcus15C</strain>
    </source>
</reference>
<dbReference type="InterPro" id="IPR002560">
    <property type="entry name" value="Transposase_DDE"/>
</dbReference>
<dbReference type="EMBL" id="WNIB01000448">
    <property type="protein sequence ID" value="MTV91370.1"/>
    <property type="molecule type" value="Genomic_DNA"/>
</dbReference>
<dbReference type="AlphaFoldDB" id="A0A6G2DPD5"/>
<protein>
    <submittedName>
        <fullName evidence="2">ISL3 family transposase</fullName>
    </submittedName>
</protein>
<dbReference type="PANTHER" id="PTHR33498">
    <property type="entry name" value="TRANSPOSASE FOR INSERTION SEQUENCE ELEMENT IS1557"/>
    <property type="match status" value="1"/>
</dbReference>
<dbReference type="InterPro" id="IPR047951">
    <property type="entry name" value="Transpos_ISL3"/>
</dbReference>
<evidence type="ECO:0000313" key="3">
    <source>
        <dbReference type="Proteomes" id="UP000476212"/>
    </source>
</evidence>
<evidence type="ECO:0000313" key="2">
    <source>
        <dbReference type="EMBL" id="MTV91370.1"/>
    </source>
</evidence>
<dbReference type="Proteomes" id="UP000476212">
    <property type="component" value="Unassembled WGS sequence"/>
</dbReference>
<accession>A0A6G2DPD5</accession>
<proteinExistence type="predicted"/>
<dbReference type="RefSeq" id="WP_196302887.1">
    <property type="nucleotide sequence ID" value="NZ_WNIB01000448.1"/>
</dbReference>
<sequence>LDNRRQTTIRNHFFKYSKEARKKVKVVTVDMSGSYIPLIKKLFPNAKIVLDRFHIVQHMSRALNQTRINIMKQFDDKSLEYRALKYYWKFILKDSRKLSLKPFYARTFRETLTPRECLKKIFTLVPEL</sequence>
<dbReference type="PANTHER" id="PTHR33498:SF1">
    <property type="entry name" value="TRANSPOSASE FOR INSERTION SEQUENCE ELEMENT IS1557"/>
    <property type="match status" value="1"/>
</dbReference>
<organism evidence="2 3">
    <name type="scientific">Streptococcus pneumoniae</name>
    <dbReference type="NCBI Taxonomy" id="1313"/>
    <lineage>
        <taxon>Bacteria</taxon>
        <taxon>Bacillati</taxon>
        <taxon>Bacillota</taxon>
        <taxon>Bacilli</taxon>
        <taxon>Lactobacillales</taxon>
        <taxon>Streptococcaceae</taxon>
        <taxon>Streptococcus</taxon>
    </lineage>
</organism>
<gene>
    <name evidence="2" type="ORF">GM544_13215</name>
</gene>
<evidence type="ECO:0000259" key="1">
    <source>
        <dbReference type="Pfam" id="PF01610"/>
    </source>
</evidence>
<feature type="non-terminal residue" evidence="2">
    <location>
        <position position="128"/>
    </location>
</feature>